<comment type="caution">
    <text evidence="13">The sequence shown here is derived from an EMBL/GenBank/DDBJ whole genome shotgun (WGS) entry which is preliminary data.</text>
</comment>
<dbReference type="Proteomes" id="UP000546701">
    <property type="component" value="Unassembled WGS sequence"/>
</dbReference>
<organism evidence="13 14">
    <name type="scientific">Sphingomonas prati</name>
    <dbReference type="NCBI Taxonomy" id="1843237"/>
    <lineage>
        <taxon>Bacteria</taxon>
        <taxon>Pseudomonadati</taxon>
        <taxon>Pseudomonadota</taxon>
        <taxon>Alphaproteobacteria</taxon>
        <taxon>Sphingomonadales</taxon>
        <taxon>Sphingomonadaceae</taxon>
        <taxon>Sphingomonas</taxon>
    </lineage>
</organism>
<sequence>MTLSVTELEEARCALDAPLFADLAGDAKVSFEFFPPKTEKMEIALWNAISTLLPLKPDFVSVTYGAGGSTRERTHATVARIASETDTPAAAHLTCVDASKDEIAEVARAYWDAGVRHIVALRGDPPREGEKFAPHADGYQSAAELVAGLSRIAPFEISVAAYPEMHPEATCADTDIDNLKRKIDAGATRAITQFFFSPDAFFRFRDRATAAGITADLLPGILPVSNVAQTRKFAAMCGAAIPPWMDRLFDGLDDHPATRQLVAATVAAEMCRKLYAGGVRDLHFYTLNRAELAYAICHLLGKRPVVGERALELAA</sequence>
<dbReference type="AlphaFoldDB" id="A0A7W9BTF9"/>
<keyword evidence="14" id="KW-1185">Reference proteome</keyword>
<evidence type="ECO:0000256" key="2">
    <source>
        <dbReference type="ARBA" id="ARBA00004777"/>
    </source>
</evidence>
<dbReference type="EC" id="1.5.1.54" evidence="12"/>
<keyword evidence="6 12" id="KW-0274">FAD</keyword>
<comment type="catalytic activity">
    <reaction evidence="11">
        <text>(6S)-5-methyl-5,6,7,8-tetrahydrofolate + NAD(+) = (6R)-5,10-methylene-5,6,7,8-tetrahydrofolate + NADH + H(+)</text>
        <dbReference type="Rhea" id="RHEA:19821"/>
        <dbReference type="ChEBI" id="CHEBI:15378"/>
        <dbReference type="ChEBI" id="CHEBI:15636"/>
        <dbReference type="ChEBI" id="CHEBI:18608"/>
        <dbReference type="ChEBI" id="CHEBI:57540"/>
        <dbReference type="ChEBI" id="CHEBI:57945"/>
        <dbReference type="EC" id="1.5.1.54"/>
    </reaction>
    <physiologicalReaction direction="right-to-left" evidence="11">
        <dbReference type="Rhea" id="RHEA:19823"/>
    </physiologicalReaction>
</comment>
<comment type="pathway">
    <text evidence="2 12">One-carbon metabolism; tetrahydrofolate interconversion.</text>
</comment>
<keyword evidence="7 12" id="KW-0560">Oxidoreductase</keyword>
<evidence type="ECO:0000256" key="8">
    <source>
        <dbReference type="ARBA" id="ARBA00023027"/>
    </source>
</evidence>
<evidence type="ECO:0000256" key="7">
    <source>
        <dbReference type="ARBA" id="ARBA00023002"/>
    </source>
</evidence>
<dbReference type="PANTHER" id="PTHR45754">
    <property type="entry name" value="METHYLENETETRAHYDROFOLATE REDUCTASE"/>
    <property type="match status" value="1"/>
</dbReference>
<dbReference type="RefSeq" id="WP_157176111.1">
    <property type="nucleotide sequence ID" value="NZ_BMJP01000003.1"/>
</dbReference>
<name>A0A7W9BTF9_9SPHN</name>
<keyword evidence="9" id="KW-0486">Methionine biosynthesis</keyword>
<dbReference type="SUPFAM" id="SSF51730">
    <property type="entry name" value="FAD-linked oxidoreductase"/>
    <property type="match status" value="1"/>
</dbReference>
<evidence type="ECO:0000256" key="10">
    <source>
        <dbReference type="ARBA" id="ARBA00034478"/>
    </source>
</evidence>
<dbReference type="NCBIfam" id="TIGR00676">
    <property type="entry name" value="fadh2"/>
    <property type="match status" value="1"/>
</dbReference>
<keyword evidence="5 12" id="KW-0285">Flavoprotein</keyword>
<keyword evidence="8" id="KW-0520">NAD</keyword>
<evidence type="ECO:0000256" key="9">
    <source>
        <dbReference type="ARBA" id="ARBA00023167"/>
    </source>
</evidence>
<dbReference type="GO" id="GO:0071949">
    <property type="term" value="F:FAD binding"/>
    <property type="evidence" value="ECO:0007669"/>
    <property type="project" value="TreeGrafter"/>
</dbReference>
<comment type="cofactor">
    <cofactor evidence="1 12">
        <name>FAD</name>
        <dbReference type="ChEBI" id="CHEBI:57692"/>
    </cofactor>
</comment>
<dbReference type="InterPro" id="IPR003171">
    <property type="entry name" value="Mehydrof_redctse-like"/>
</dbReference>
<evidence type="ECO:0000256" key="4">
    <source>
        <dbReference type="ARBA" id="ARBA00022605"/>
    </source>
</evidence>
<evidence type="ECO:0000256" key="3">
    <source>
        <dbReference type="ARBA" id="ARBA00006743"/>
    </source>
</evidence>
<dbReference type="PANTHER" id="PTHR45754:SF3">
    <property type="entry name" value="METHYLENETETRAHYDROFOLATE REDUCTASE (NADPH)"/>
    <property type="match status" value="1"/>
</dbReference>
<keyword evidence="4" id="KW-0028">Amino-acid biosynthesis</keyword>
<evidence type="ECO:0000256" key="11">
    <source>
        <dbReference type="ARBA" id="ARBA00048628"/>
    </source>
</evidence>
<protein>
    <recommendedName>
        <fullName evidence="12">Methylenetetrahydrofolate reductase</fullName>
        <ecNumber evidence="12">1.5.1.54</ecNumber>
    </recommendedName>
</protein>
<dbReference type="Pfam" id="PF02219">
    <property type="entry name" value="MTHFR"/>
    <property type="match status" value="1"/>
</dbReference>
<evidence type="ECO:0000313" key="14">
    <source>
        <dbReference type="Proteomes" id="UP000546701"/>
    </source>
</evidence>
<dbReference type="UniPathway" id="UPA00193"/>
<dbReference type="Gene3D" id="3.20.20.220">
    <property type="match status" value="1"/>
</dbReference>
<dbReference type="OrthoDB" id="9812555at2"/>
<gene>
    <name evidence="13" type="ORF">FHS99_002212</name>
</gene>
<dbReference type="InterPro" id="IPR004620">
    <property type="entry name" value="MTHF_reductase_bac"/>
</dbReference>
<dbReference type="CDD" id="cd00537">
    <property type="entry name" value="MTHFR"/>
    <property type="match status" value="1"/>
</dbReference>
<dbReference type="GO" id="GO:0106312">
    <property type="term" value="F:methylenetetrahydrofolate reductase (NADH) activity"/>
    <property type="evidence" value="ECO:0007669"/>
    <property type="project" value="UniProtKB-EC"/>
</dbReference>
<evidence type="ECO:0000313" key="13">
    <source>
        <dbReference type="EMBL" id="MBB5729716.1"/>
    </source>
</evidence>
<comment type="similarity">
    <text evidence="3 12">Belongs to the methylenetetrahydrofolate reductase family.</text>
</comment>
<accession>A0A7W9BTF9</accession>
<evidence type="ECO:0000256" key="12">
    <source>
        <dbReference type="RuleBase" id="RU003862"/>
    </source>
</evidence>
<dbReference type="GO" id="GO:0005829">
    <property type="term" value="C:cytosol"/>
    <property type="evidence" value="ECO:0007669"/>
    <property type="project" value="InterPro"/>
</dbReference>
<evidence type="ECO:0000256" key="1">
    <source>
        <dbReference type="ARBA" id="ARBA00001974"/>
    </source>
</evidence>
<comment type="pathway">
    <text evidence="10">Amino-acid biosynthesis; L-methionine biosynthesis via de novo pathway.</text>
</comment>
<reference evidence="13 14" key="1">
    <citation type="submission" date="2020-08" db="EMBL/GenBank/DDBJ databases">
        <title>Genomic Encyclopedia of Type Strains, Phase IV (KMG-IV): sequencing the most valuable type-strain genomes for metagenomic binning, comparative biology and taxonomic classification.</title>
        <authorList>
            <person name="Goeker M."/>
        </authorList>
    </citation>
    <scope>NUCLEOTIDE SEQUENCE [LARGE SCALE GENOMIC DNA]</scope>
    <source>
        <strain evidence="13 14">DSM 103336</strain>
    </source>
</reference>
<dbReference type="InterPro" id="IPR029041">
    <property type="entry name" value="FAD-linked_oxidoreductase-like"/>
</dbReference>
<evidence type="ECO:0000256" key="6">
    <source>
        <dbReference type="ARBA" id="ARBA00022827"/>
    </source>
</evidence>
<dbReference type="EMBL" id="JACIJR010000005">
    <property type="protein sequence ID" value="MBB5729716.1"/>
    <property type="molecule type" value="Genomic_DNA"/>
</dbReference>
<evidence type="ECO:0000256" key="5">
    <source>
        <dbReference type="ARBA" id="ARBA00022630"/>
    </source>
</evidence>
<dbReference type="GO" id="GO:0009086">
    <property type="term" value="P:methionine biosynthetic process"/>
    <property type="evidence" value="ECO:0007669"/>
    <property type="project" value="UniProtKB-KW"/>
</dbReference>
<proteinExistence type="inferred from homology"/>
<dbReference type="GO" id="GO:0035999">
    <property type="term" value="P:tetrahydrofolate interconversion"/>
    <property type="evidence" value="ECO:0007669"/>
    <property type="project" value="UniProtKB-UniPathway"/>
</dbReference>